<dbReference type="PROSITE" id="PS50995">
    <property type="entry name" value="HTH_MARR_2"/>
    <property type="match status" value="1"/>
</dbReference>
<accession>A0A9D1N8T1</accession>
<dbReference type="InterPro" id="IPR036390">
    <property type="entry name" value="WH_DNA-bd_sf"/>
</dbReference>
<reference evidence="5" key="1">
    <citation type="submission" date="2020-10" db="EMBL/GenBank/DDBJ databases">
        <authorList>
            <person name="Gilroy R."/>
        </authorList>
    </citation>
    <scope>NUCLEOTIDE SEQUENCE</scope>
    <source>
        <strain evidence="5">ChiSjej4B22-8349</strain>
    </source>
</reference>
<reference evidence="5" key="2">
    <citation type="journal article" date="2021" name="PeerJ">
        <title>Extensive microbial diversity within the chicken gut microbiome revealed by metagenomics and culture.</title>
        <authorList>
            <person name="Gilroy R."/>
            <person name="Ravi A."/>
            <person name="Getino M."/>
            <person name="Pursley I."/>
            <person name="Horton D.L."/>
            <person name="Alikhan N.F."/>
            <person name="Baker D."/>
            <person name="Gharbi K."/>
            <person name="Hall N."/>
            <person name="Watson M."/>
            <person name="Adriaenssens E.M."/>
            <person name="Foster-Nyarko E."/>
            <person name="Jarju S."/>
            <person name="Secka A."/>
            <person name="Antonio M."/>
            <person name="Oren A."/>
            <person name="Chaudhuri R.R."/>
            <person name="La Ragione R."/>
            <person name="Hildebrand F."/>
            <person name="Pallen M.J."/>
        </authorList>
    </citation>
    <scope>NUCLEOTIDE SEQUENCE</scope>
    <source>
        <strain evidence="5">ChiSjej4B22-8349</strain>
    </source>
</reference>
<dbReference type="GO" id="GO:0003700">
    <property type="term" value="F:DNA-binding transcription factor activity"/>
    <property type="evidence" value="ECO:0007669"/>
    <property type="project" value="InterPro"/>
</dbReference>
<evidence type="ECO:0000313" key="5">
    <source>
        <dbReference type="EMBL" id="HIU96691.1"/>
    </source>
</evidence>
<dbReference type="InterPro" id="IPR036388">
    <property type="entry name" value="WH-like_DNA-bd_sf"/>
</dbReference>
<dbReference type="PRINTS" id="PR00598">
    <property type="entry name" value="HTHMARR"/>
</dbReference>
<dbReference type="InterPro" id="IPR023187">
    <property type="entry name" value="Tscrpt_reg_MarR-type_CS"/>
</dbReference>
<evidence type="ECO:0000313" key="6">
    <source>
        <dbReference type="Proteomes" id="UP000824130"/>
    </source>
</evidence>
<evidence type="ECO:0000259" key="4">
    <source>
        <dbReference type="PROSITE" id="PS50995"/>
    </source>
</evidence>
<dbReference type="Proteomes" id="UP000824130">
    <property type="component" value="Unassembled WGS sequence"/>
</dbReference>
<proteinExistence type="predicted"/>
<dbReference type="PANTHER" id="PTHR42756:SF1">
    <property type="entry name" value="TRANSCRIPTIONAL REPRESSOR OF EMRAB OPERON"/>
    <property type="match status" value="1"/>
</dbReference>
<dbReference type="SUPFAM" id="SSF46785">
    <property type="entry name" value="Winged helix' DNA-binding domain"/>
    <property type="match status" value="1"/>
</dbReference>
<dbReference type="SMART" id="SM00347">
    <property type="entry name" value="HTH_MARR"/>
    <property type="match status" value="1"/>
</dbReference>
<comment type="caution">
    <text evidence="5">The sequence shown here is derived from an EMBL/GenBank/DDBJ whole genome shotgun (WGS) entry which is preliminary data.</text>
</comment>
<keyword evidence="2" id="KW-0238">DNA-binding</keyword>
<protein>
    <submittedName>
        <fullName evidence="5">MarR family transcriptional regulator</fullName>
    </submittedName>
</protein>
<dbReference type="Gene3D" id="1.10.10.10">
    <property type="entry name" value="Winged helix-like DNA-binding domain superfamily/Winged helix DNA-binding domain"/>
    <property type="match status" value="1"/>
</dbReference>
<keyword evidence="3" id="KW-0804">Transcription</keyword>
<dbReference type="GO" id="GO:0003677">
    <property type="term" value="F:DNA binding"/>
    <property type="evidence" value="ECO:0007669"/>
    <property type="project" value="UniProtKB-KW"/>
</dbReference>
<sequence>MLTVRNLTDTIIIRNLTIERRTDMSYHKLMMENHTFFSRMVFERLSGTGLSTGQPKILEYLFSHDGAIQKDIAEACAVEPATATSLLSRMEKNGLVERKSKDGDRRYTCVFLTEKGRTDAALSIDALTGLEEIALDGFSEEEKERLISYLKRVNDNLRK</sequence>
<gene>
    <name evidence="5" type="ORF">IAD25_08330</name>
</gene>
<evidence type="ECO:0000256" key="2">
    <source>
        <dbReference type="ARBA" id="ARBA00023125"/>
    </source>
</evidence>
<dbReference type="PROSITE" id="PS01117">
    <property type="entry name" value="HTH_MARR_1"/>
    <property type="match status" value="1"/>
</dbReference>
<dbReference type="AlphaFoldDB" id="A0A9D1N8T1"/>
<dbReference type="PANTHER" id="PTHR42756">
    <property type="entry name" value="TRANSCRIPTIONAL REGULATOR, MARR"/>
    <property type="match status" value="1"/>
</dbReference>
<evidence type="ECO:0000256" key="3">
    <source>
        <dbReference type="ARBA" id="ARBA00023163"/>
    </source>
</evidence>
<dbReference type="Pfam" id="PF01047">
    <property type="entry name" value="MarR"/>
    <property type="match status" value="1"/>
</dbReference>
<organism evidence="5 6">
    <name type="scientific">Candidatus Allocopromorpha excrementipullorum</name>
    <dbReference type="NCBI Taxonomy" id="2840743"/>
    <lineage>
        <taxon>Bacteria</taxon>
        <taxon>Bacillati</taxon>
        <taxon>Bacillota</taxon>
        <taxon>Clostridia</taxon>
        <taxon>Eubacteriales</taxon>
        <taxon>Eubacteriaceae</taxon>
        <taxon>Eubacteriaceae incertae sedis</taxon>
        <taxon>Candidatus Allocopromorpha</taxon>
    </lineage>
</organism>
<name>A0A9D1N8T1_9FIRM</name>
<dbReference type="EMBL" id="DVOB01000177">
    <property type="protein sequence ID" value="HIU96691.1"/>
    <property type="molecule type" value="Genomic_DNA"/>
</dbReference>
<keyword evidence="1" id="KW-0805">Transcription regulation</keyword>
<feature type="domain" description="HTH marR-type" evidence="4">
    <location>
        <begin position="1"/>
        <end position="155"/>
    </location>
</feature>
<dbReference type="InterPro" id="IPR000835">
    <property type="entry name" value="HTH_MarR-typ"/>
</dbReference>
<evidence type="ECO:0000256" key="1">
    <source>
        <dbReference type="ARBA" id="ARBA00023015"/>
    </source>
</evidence>